<evidence type="ECO:0000313" key="2">
    <source>
        <dbReference type="Proteomes" id="UP000510660"/>
    </source>
</evidence>
<dbReference type="Pfam" id="PF16929">
    <property type="entry name" value="Asp2"/>
    <property type="match status" value="1"/>
</dbReference>
<evidence type="ECO:0000313" key="1">
    <source>
        <dbReference type="EMBL" id="QLL73245.1"/>
    </source>
</evidence>
<sequence>MRVLQLGSEDWNQRYKIPAEIEWNFNNFPEPDKVVIKHGTTKKIPARGYEIVIITGKTNLTKENWKKLQWMVNPYNVLYLPAVRNLLDEPAQKFLTCQAAQEINEDPQTLIDHLQSRYFSGQSGIRIFPTNISLNENSIKKFSYLDSGHMKLFINSSNKWSSIGSYRNSLYIDTNRLIKLWLEFQSVGVQIRLKVFVQANGGDGDPKDNIILNIDYNSADEIQLPLKPDSNARYACIIIEAKGKGNLILGILHSRWSREKYGEFFTGGKRLVNVGKHEDIAYYFNPGDLKPPLNVYFSGARSLEGFEAFPLFRSLHAPALLFTDMRLSMGQFYDDQADVMGEKIKATILETLRKLHFDRSQLIMSGISMGTYPALKYGAQLSPYMINVAKPLGNLGYLAARSRLQRPDEFDTIFDIDHQLIGKQINTQNLKHLDEKFWQKFDQADLSKTRLFIGYMKNDDYDNQAIEKLKKSPAVAKAAQFSYKGYLGRHNDDPAVNYWFIGRIKQVLKDDFGRKLE</sequence>
<dbReference type="NCBIfam" id="TIGR03712">
    <property type="entry name" value="acc_sec_asp2"/>
    <property type="match status" value="1"/>
</dbReference>
<accession>A0A7H9E7N2</accession>
<proteinExistence type="predicted"/>
<dbReference type="EMBL" id="CP047415">
    <property type="protein sequence ID" value="QLL73245.1"/>
    <property type="molecule type" value="Genomic_DNA"/>
</dbReference>
<reference evidence="1 2" key="1">
    <citation type="submission" date="2020-01" db="EMBL/GenBank/DDBJ databases">
        <title>Complete and circular genome sequences of six lactobacillus isolates from horses.</title>
        <authorList>
            <person name="Hassan H.M."/>
        </authorList>
    </citation>
    <scope>NUCLEOTIDE SEQUENCE [LARGE SCALE GENOMIC DNA]</scope>
    <source>
        <strain evidence="1 2">1D</strain>
    </source>
</reference>
<gene>
    <name evidence="1" type="primary">asp2</name>
    <name evidence="1" type="ORF">GTO85_01895</name>
</gene>
<dbReference type="GO" id="GO:0015031">
    <property type="term" value="P:protein transport"/>
    <property type="evidence" value="ECO:0007669"/>
    <property type="project" value="InterPro"/>
</dbReference>
<dbReference type="RefSeq" id="WP_180861500.1">
    <property type="nucleotide sequence ID" value="NZ_CP047415.1"/>
</dbReference>
<dbReference type="SUPFAM" id="SSF53474">
    <property type="entry name" value="alpha/beta-Hydrolases"/>
    <property type="match status" value="1"/>
</dbReference>
<dbReference type="InterPro" id="IPR022267">
    <property type="entry name" value="Asp2"/>
</dbReference>
<dbReference type="AlphaFoldDB" id="A0A7H9E7N2"/>
<dbReference type="Proteomes" id="UP000510660">
    <property type="component" value="Chromosome"/>
</dbReference>
<organism evidence="1 2">
    <name type="scientific">Lactobacillus crispatus</name>
    <dbReference type="NCBI Taxonomy" id="47770"/>
    <lineage>
        <taxon>Bacteria</taxon>
        <taxon>Bacillati</taxon>
        <taxon>Bacillota</taxon>
        <taxon>Bacilli</taxon>
        <taxon>Lactobacillales</taxon>
        <taxon>Lactobacillaceae</taxon>
        <taxon>Lactobacillus</taxon>
    </lineage>
</organism>
<dbReference type="InterPro" id="IPR029058">
    <property type="entry name" value="AB_hydrolase_fold"/>
</dbReference>
<name>A0A7H9E7N2_9LACO</name>
<protein>
    <submittedName>
        <fullName evidence="1">Accessory Sec system protein Asp2</fullName>
    </submittedName>
</protein>